<name>A0A540NEE5_MALBA</name>
<evidence type="ECO:0000313" key="2">
    <source>
        <dbReference type="Proteomes" id="UP000315295"/>
    </source>
</evidence>
<dbReference type="AlphaFoldDB" id="A0A540NEE5"/>
<sequence length="58" mass="6376">MHAPAAIDSLEASLRAAFRAAMDYALVAADLAVHFLRFAVIWHLVGKFEEEFLCIASV</sequence>
<keyword evidence="2" id="KW-1185">Reference proteome</keyword>
<comment type="caution">
    <text evidence="1">The sequence shown here is derived from an EMBL/GenBank/DDBJ whole genome shotgun (WGS) entry which is preliminary data.</text>
</comment>
<gene>
    <name evidence="1" type="ORF">C1H46_005039</name>
</gene>
<dbReference type="EMBL" id="VIEB01000058">
    <property type="protein sequence ID" value="TQE09402.1"/>
    <property type="molecule type" value="Genomic_DNA"/>
</dbReference>
<evidence type="ECO:0000313" key="1">
    <source>
        <dbReference type="EMBL" id="TQE09402.1"/>
    </source>
</evidence>
<accession>A0A540NEE5</accession>
<proteinExistence type="predicted"/>
<dbReference type="Proteomes" id="UP000315295">
    <property type="component" value="Unassembled WGS sequence"/>
</dbReference>
<organism evidence="1 2">
    <name type="scientific">Malus baccata</name>
    <name type="common">Siberian crab apple</name>
    <name type="synonym">Pyrus baccata</name>
    <dbReference type="NCBI Taxonomy" id="106549"/>
    <lineage>
        <taxon>Eukaryota</taxon>
        <taxon>Viridiplantae</taxon>
        <taxon>Streptophyta</taxon>
        <taxon>Embryophyta</taxon>
        <taxon>Tracheophyta</taxon>
        <taxon>Spermatophyta</taxon>
        <taxon>Magnoliopsida</taxon>
        <taxon>eudicotyledons</taxon>
        <taxon>Gunneridae</taxon>
        <taxon>Pentapetalae</taxon>
        <taxon>rosids</taxon>
        <taxon>fabids</taxon>
        <taxon>Rosales</taxon>
        <taxon>Rosaceae</taxon>
        <taxon>Amygdaloideae</taxon>
        <taxon>Maleae</taxon>
        <taxon>Malus</taxon>
    </lineage>
</organism>
<reference evidence="1 2" key="1">
    <citation type="journal article" date="2019" name="G3 (Bethesda)">
        <title>Sequencing of a Wild Apple (Malus baccata) Genome Unravels the Differences Between Cultivated and Wild Apple Species Regarding Disease Resistance and Cold Tolerance.</title>
        <authorList>
            <person name="Chen X."/>
        </authorList>
    </citation>
    <scope>NUCLEOTIDE SEQUENCE [LARGE SCALE GENOMIC DNA]</scope>
    <source>
        <strain evidence="2">cv. Shandingzi</strain>
        <tissue evidence="1">Leaves</tissue>
    </source>
</reference>
<protein>
    <submittedName>
        <fullName evidence="1">Uncharacterized protein</fullName>
    </submittedName>
</protein>